<dbReference type="GO" id="GO:0003743">
    <property type="term" value="F:translation initiation factor activity"/>
    <property type="evidence" value="ECO:0007669"/>
    <property type="project" value="UniProtKB-UniRule"/>
</dbReference>
<evidence type="ECO:0000259" key="7">
    <source>
        <dbReference type="PROSITE" id="PS50250"/>
    </source>
</evidence>
<proteinExistence type="inferred from homology"/>
<dbReference type="InterPro" id="IPR027528">
    <property type="entry name" value="eIF3m"/>
</dbReference>
<dbReference type="PROSITE" id="PS50250">
    <property type="entry name" value="PCI"/>
    <property type="match status" value="1"/>
</dbReference>
<dbReference type="Pfam" id="PF01399">
    <property type="entry name" value="PCI"/>
    <property type="match status" value="1"/>
</dbReference>
<dbReference type="InterPro" id="IPR045237">
    <property type="entry name" value="COPS7/eIF3m"/>
</dbReference>
<evidence type="ECO:0000256" key="5">
    <source>
        <dbReference type="HAMAP-Rule" id="MF_03012"/>
    </source>
</evidence>
<feature type="compositionally biased region" description="Polar residues" evidence="6">
    <location>
        <begin position="411"/>
        <end position="423"/>
    </location>
</feature>
<keyword evidence="2 5" id="KW-0963">Cytoplasm</keyword>
<keyword evidence="4 5" id="KW-0648">Protein biosynthesis</keyword>
<dbReference type="PANTHER" id="PTHR15350:SF2">
    <property type="entry name" value="EUKARYOTIC TRANSLATION INITIATION FACTOR 3 SUBUNIT M"/>
    <property type="match status" value="1"/>
</dbReference>
<evidence type="ECO:0000256" key="4">
    <source>
        <dbReference type="ARBA" id="ARBA00022917"/>
    </source>
</evidence>
<comment type="subunit">
    <text evidence="5">Component of the eukaryotic translation initiation factor 3 (eIF-3) complex.</text>
</comment>
<dbReference type="HAMAP" id="MF_03012">
    <property type="entry name" value="eIF3m"/>
    <property type="match status" value="1"/>
</dbReference>
<comment type="similarity">
    <text evidence="1">Belongs to the CSN7/EIF3M family. CSN7 subfamily.</text>
</comment>
<evidence type="ECO:0000256" key="2">
    <source>
        <dbReference type="ARBA" id="ARBA00022490"/>
    </source>
</evidence>
<dbReference type="AlphaFoldDB" id="A0A0C3NSX7"/>
<dbReference type="PANTHER" id="PTHR15350">
    <property type="entry name" value="COP9 SIGNALOSOME COMPLEX SUBUNIT 7/DENDRITIC CELL PROTEIN GA17"/>
    <property type="match status" value="1"/>
</dbReference>
<dbReference type="STRING" id="745531.A0A0C3NSX7"/>
<evidence type="ECO:0000313" key="8">
    <source>
        <dbReference type="EMBL" id="KIP08329.1"/>
    </source>
</evidence>
<comment type="subcellular location">
    <subcellularLocation>
        <location evidence="5">Cytoplasm</location>
    </subcellularLocation>
</comment>
<comment type="function">
    <text evidence="5">Component of the eukaryotic translation initiation factor 3 (eIF-3) complex, which is involved in protein synthesis of a specialized repertoire of mRNAs and, together with other initiation factors, stimulates binding of mRNA and methionyl-tRNAi to the 40S ribosome. The eIF-3 complex specifically targets and initiates translation of a subset of mRNAs involved in cell proliferation.</text>
</comment>
<name>A0A0C3NSX7_PHLG1</name>
<accession>A0A0C3NSX7</accession>
<dbReference type="GO" id="GO:0001732">
    <property type="term" value="P:formation of cytoplasmic translation initiation complex"/>
    <property type="evidence" value="ECO:0007669"/>
    <property type="project" value="UniProtKB-UniRule"/>
</dbReference>
<keyword evidence="9" id="KW-1185">Reference proteome</keyword>
<feature type="domain" description="PCI" evidence="7">
    <location>
        <begin position="187"/>
        <end position="363"/>
    </location>
</feature>
<dbReference type="Proteomes" id="UP000053257">
    <property type="component" value="Unassembled WGS sequence"/>
</dbReference>
<keyword evidence="3 5" id="KW-0396">Initiation factor</keyword>
<dbReference type="OrthoDB" id="10267031at2759"/>
<dbReference type="EMBL" id="KN840481">
    <property type="protein sequence ID" value="KIP08329.1"/>
    <property type="molecule type" value="Genomic_DNA"/>
</dbReference>
<protein>
    <recommendedName>
        <fullName evidence="5">Eukaryotic translation initiation factor 3 subunit M</fullName>
        <shortName evidence="5">eIF3m</shortName>
    </recommendedName>
</protein>
<dbReference type="GO" id="GO:0016282">
    <property type="term" value="C:eukaryotic 43S preinitiation complex"/>
    <property type="evidence" value="ECO:0007669"/>
    <property type="project" value="UniProtKB-UniRule"/>
</dbReference>
<dbReference type="GO" id="GO:0033290">
    <property type="term" value="C:eukaryotic 48S preinitiation complex"/>
    <property type="evidence" value="ECO:0007669"/>
    <property type="project" value="UniProtKB-UniRule"/>
</dbReference>
<dbReference type="HOGENOM" id="CLU_035254_3_0_1"/>
<organism evidence="8 9">
    <name type="scientific">Phlebiopsis gigantea (strain 11061_1 CR5-6)</name>
    <name type="common">White-rot fungus</name>
    <name type="synonym">Peniophora gigantea</name>
    <dbReference type="NCBI Taxonomy" id="745531"/>
    <lineage>
        <taxon>Eukaryota</taxon>
        <taxon>Fungi</taxon>
        <taxon>Dikarya</taxon>
        <taxon>Basidiomycota</taxon>
        <taxon>Agaricomycotina</taxon>
        <taxon>Agaricomycetes</taxon>
        <taxon>Polyporales</taxon>
        <taxon>Phanerochaetaceae</taxon>
        <taxon>Phlebiopsis</taxon>
    </lineage>
</organism>
<dbReference type="InterPro" id="IPR040750">
    <property type="entry name" value="eIF3m_C_helix"/>
</dbReference>
<gene>
    <name evidence="8" type="ORF">PHLGIDRAFT_69543</name>
</gene>
<evidence type="ECO:0000313" key="9">
    <source>
        <dbReference type="Proteomes" id="UP000053257"/>
    </source>
</evidence>
<evidence type="ECO:0000256" key="1">
    <source>
        <dbReference type="ARBA" id="ARBA00008482"/>
    </source>
</evidence>
<reference evidence="8 9" key="1">
    <citation type="journal article" date="2014" name="PLoS Genet.">
        <title>Analysis of the Phlebiopsis gigantea genome, transcriptome and secretome provides insight into its pioneer colonization strategies of wood.</title>
        <authorList>
            <person name="Hori C."/>
            <person name="Ishida T."/>
            <person name="Igarashi K."/>
            <person name="Samejima M."/>
            <person name="Suzuki H."/>
            <person name="Master E."/>
            <person name="Ferreira P."/>
            <person name="Ruiz-Duenas F.J."/>
            <person name="Held B."/>
            <person name="Canessa P."/>
            <person name="Larrondo L.F."/>
            <person name="Schmoll M."/>
            <person name="Druzhinina I.S."/>
            <person name="Kubicek C.P."/>
            <person name="Gaskell J.A."/>
            <person name="Kersten P."/>
            <person name="St John F."/>
            <person name="Glasner J."/>
            <person name="Sabat G."/>
            <person name="Splinter BonDurant S."/>
            <person name="Syed K."/>
            <person name="Yadav J."/>
            <person name="Mgbeahuruike A.C."/>
            <person name="Kovalchuk A."/>
            <person name="Asiegbu F.O."/>
            <person name="Lackner G."/>
            <person name="Hoffmeister D."/>
            <person name="Rencoret J."/>
            <person name="Gutierrez A."/>
            <person name="Sun H."/>
            <person name="Lindquist E."/>
            <person name="Barry K."/>
            <person name="Riley R."/>
            <person name="Grigoriev I.V."/>
            <person name="Henrissat B."/>
            <person name="Kues U."/>
            <person name="Berka R.M."/>
            <person name="Martinez A.T."/>
            <person name="Covert S.F."/>
            <person name="Blanchette R.A."/>
            <person name="Cullen D."/>
        </authorList>
    </citation>
    <scope>NUCLEOTIDE SEQUENCE [LARGE SCALE GENOMIC DNA]</scope>
    <source>
        <strain evidence="8 9">11061_1 CR5-6</strain>
    </source>
</reference>
<dbReference type="InterPro" id="IPR000717">
    <property type="entry name" value="PCI_dom"/>
</dbReference>
<dbReference type="Pfam" id="PF18005">
    <property type="entry name" value="eIF3m_C_helix"/>
    <property type="match status" value="1"/>
</dbReference>
<evidence type="ECO:0000256" key="6">
    <source>
        <dbReference type="SAM" id="MobiDB-lite"/>
    </source>
</evidence>
<dbReference type="SMART" id="SM00088">
    <property type="entry name" value="PINT"/>
    <property type="match status" value="1"/>
</dbReference>
<dbReference type="GO" id="GO:0071541">
    <property type="term" value="C:eukaryotic translation initiation factor 3 complex, eIF3m"/>
    <property type="evidence" value="ECO:0007669"/>
    <property type="project" value="UniProtKB-UniRule"/>
</dbReference>
<evidence type="ECO:0000256" key="3">
    <source>
        <dbReference type="ARBA" id="ARBA00022540"/>
    </source>
</evidence>
<sequence length="423" mass="47013">MPAADSISIFAEGTFEDQIKELVDYLAQGHSDEERATLLQQFQDALTVQEGRKPLQEDAERTKSVLTLVLAEVKGLGEGSEKEIEGFFNLLFAHLLTSFPADAPETKEHVLKLLQIIASSDARPTTRLRMYVLSNLFNALPRRSGLRLPVNEALIRIAASSDELEQLSLTLPEVEKWLSEWDVSQEQKTTYLKTLVDTFAYEPATSYQYQLAYVKSLPAASAHDAAVDVIASALRLPLVFDFDALFRIDAIVAAKDNDIYTLLQIFLNDGLTEYNAWVSSHGDILTKHNLDGSQLERKIRLLSLTTLAFQNIDRDLPYSSIAEVLQVEPSHVERWVIDVLRTGLVVGKLSQTSQTFHIVRASARAFEREQWQALEKRLVAWKSGLASVREVIASAQKKNVETAPSAAANGVESSTQQTQATAA</sequence>
<feature type="region of interest" description="Disordered" evidence="6">
    <location>
        <begin position="399"/>
        <end position="423"/>
    </location>
</feature>
<comment type="similarity">
    <text evidence="5">Belongs to the eIF-3 subunit M family.</text>
</comment>